<dbReference type="PANTHER" id="PTHR33353:SF10">
    <property type="entry name" value="ENDO-BETA-1,4-GLUCANASE D"/>
    <property type="match status" value="1"/>
</dbReference>
<keyword evidence="3" id="KW-0964">Secreted</keyword>
<dbReference type="CDD" id="cd21175">
    <property type="entry name" value="LPMO_AA9"/>
    <property type="match status" value="1"/>
</dbReference>
<dbReference type="GO" id="GO:0046872">
    <property type="term" value="F:metal ion binding"/>
    <property type="evidence" value="ECO:0007669"/>
    <property type="project" value="UniProtKB-KW"/>
</dbReference>
<evidence type="ECO:0000256" key="11">
    <source>
        <dbReference type="ARBA" id="ARBA00023277"/>
    </source>
</evidence>
<evidence type="ECO:0000256" key="6">
    <source>
        <dbReference type="ARBA" id="ARBA00023001"/>
    </source>
</evidence>
<feature type="signal peptide" evidence="17">
    <location>
        <begin position="1"/>
        <end position="18"/>
    </location>
</feature>
<evidence type="ECO:0000256" key="4">
    <source>
        <dbReference type="ARBA" id="ARBA00022723"/>
    </source>
</evidence>
<evidence type="ECO:0000256" key="1">
    <source>
        <dbReference type="ARBA" id="ARBA00001973"/>
    </source>
</evidence>
<dbReference type="AlphaFoldDB" id="A0AAD4L530"/>
<evidence type="ECO:0000256" key="12">
    <source>
        <dbReference type="ARBA" id="ARBA00023326"/>
    </source>
</evidence>
<evidence type="ECO:0000256" key="17">
    <source>
        <dbReference type="SAM" id="SignalP"/>
    </source>
</evidence>
<feature type="region of interest" description="Disordered" evidence="16">
    <location>
        <begin position="234"/>
        <end position="316"/>
    </location>
</feature>
<feature type="chain" id="PRO_5042067274" description="lytic cellulose monooxygenase (C4-dehydrogenating)" evidence="17">
    <location>
        <begin position="19"/>
        <end position="330"/>
    </location>
</feature>
<feature type="domain" description="Auxiliary Activity family 9 catalytic" evidence="18">
    <location>
        <begin position="19"/>
        <end position="226"/>
    </location>
</feature>
<dbReference type="Gene3D" id="2.70.50.70">
    <property type="match status" value="1"/>
</dbReference>
<keyword evidence="6" id="KW-0136">Cellulose degradation</keyword>
<evidence type="ECO:0000259" key="18">
    <source>
        <dbReference type="Pfam" id="PF03443"/>
    </source>
</evidence>
<feature type="compositionally biased region" description="Polar residues" evidence="16">
    <location>
        <begin position="273"/>
        <end position="295"/>
    </location>
</feature>
<evidence type="ECO:0000256" key="14">
    <source>
        <dbReference type="ARBA" id="ARBA00045077"/>
    </source>
</evidence>
<sequence>MFTLALVPILALLPSVAAHGFVTKVVIDGKAYSGNVPNAQPSDSPIRQIADIGPVKGASNPDLNCGLSAQLATQVAPANPGSNLQFFWGNPGGSNWPHNTGPLMTYMAACDTTTCDKFNGSSAKWFKIDQIGRKSGGGDWYQQDVKLKRVQNSERSPVAVTLPTEVAPGDYLVRHEIIALHLAVSLGGAESASAARKAALPTRPSAFPGAYNDNDPGIYDPNVYDTNAPYAFPGPPVSNLASPADMANPNGGDQSSSSASPATTTTSSRGPKGTSTSSGSAAQPTQSSSSDSTVCRLQKRDASLARRSSLAQHKRRTSFMRALRDAIRHS</sequence>
<reference evidence="19" key="1">
    <citation type="submission" date="2022-01" db="EMBL/GenBank/DDBJ databases">
        <title>Comparative genomics reveals a dynamic genome evolution in the ectomycorrhizal milk-cap (Lactarius) mushrooms.</title>
        <authorList>
            <consortium name="DOE Joint Genome Institute"/>
            <person name="Lebreton A."/>
            <person name="Tang N."/>
            <person name="Kuo A."/>
            <person name="LaButti K."/>
            <person name="Drula E."/>
            <person name="Barry K."/>
            <person name="Clum A."/>
            <person name="Lipzen A."/>
            <person name="Mousain D."/>
            <person name="Ng V."/>
            <person name="Wang R."/>
            <person name="Wang X."/>
            <person name="Dai Y."/>
            <person name="Henrissat B."/>
            <person name="Grigoriev I.V."/>
            <person name="Guerin-Laguette A."/>
            <person name="Yu F."/>
            <person name="Martin F.M."/>
        </authorList>
    </citation>
    <scope>NUCLEOTIDE SEQUENCE</scope>
    <source>
        <strain evidence="19">QP</strain>
    </source>
</reference>
<gene>
    <name evidence="19" type="ORF">EDB92DRAFT_1820643</name>
</gene>
<dbReference type="EC" id="1.14.99.56" evidence="15"/>
<evidence type="ECO:0000256" key="9">
    <source>
        <dbReference type="ARBA" id="ARBA00023033"/>
    </source>
</evidence>
<proteinExistence type="inferred from homology"/>
<keyword evidence="5 17" id="KW-0732">Signal</keyword>
<keyword evidence="4" id="KW-0479">Metal-binding</keyword>
<evidence type="ECO:0000256" key="8">
    <source>
        <dbReference type="ARBA" id="ARBA00023008"/>
    </source>
</evidence>
<keyword evidence="11" id="KW-0119">Carbohydrate metabolism</keyword>
<evidence type="ECO:0000313" key="19">
    <source>
        <dbReference type="EMBL" id="KAH8980197.1"/>
    </source>
</evidence>
<dbReference type="Proteomes" id="UP001201163">
    <property type="component" value="Unassembled WGS sequence"/>
</dbReference>
<dbReference type="PANTHER" id="PTHR33353">
    <property type="entry name" value="PUTATIVE (AFU_ORTHOLOGUE AFUA_1G12560)-RELATED"/>
    <property type="match status" value="1"/>
</dbReference>
<keyword evidence="20" id="KW-1185">Reference proteome</keyword>
<comment type="subcellular location">
    <subcellularLocation>
        <location evidence="2">Secreted</location>
    </subcellularLocation>
</comment>
<comment type="cofactor">
    <cofactor evidence="1">
        <name>Cu(2+)</name>
        <dbReference type="ChEBI" id="CHEBI:29036"/>
    </cofactor>
</comment>
<comment type="caution">
    <text evidence="19">The sequence shown here is derived from an EMBL/GenBank/DDBJ whole genome shotgun (WGS) entry which is preliminary data.</text>
</comment>
<keyword evidence="9" id="KW-0503">Monooxygenase</keyword>
<evidence type="ECO:0000256" key="5">
    <source>
        <dbReference type="ARBA" id="ARBA00022729"/>
    </source>
</evidence>
<dbReference type="Pfam" id="PF03443">
    <property type="entry name" value="AA9"/>
    <property type="match status" value="1"/>
</dbReference>
<feature type="compositionally biased region" description="Low complexity" evidence="16">
    <location>
        <begin position="255"/>
        <end position="268"/>
    </location>
</feature>
<dbReference type="GO" id="GO:0030245">
    <property type="term" value="P:cellulose catabolic process"/>
    <property type="evidence" value="ECO:0007669"/>
    <property type="project" value="UniProtKB-KW"/>
</dbReference>
<comment type="catalytic activity">
    <reaction evidence="14">
        <text>[(1-&gt;4)-beta-D-glucosyl]n+m + reduced acceptor + O2 = 4-dehydro-beta-D-glucosyl-[(1-&gt;4)-beta-D-glucosyl]n-1 + [(1-&gt;4)-beta-D-glucosyl]m + acceptor + H2O.</text>
        <dbReference type="EC" id="1.14.99.56"/>
    </reaction>
</comment>
<dbReference type="EMBL" id="JAKELL010000142">
    <property type="protein sequence ID" value="KAH8980197.1"/>
    <property type="molecule type" value="Genomic_DNA"/>
</dbReference>
<evidence type="ECO:0000256" key="3">
    <source>
        <dbReference type="ARBA" id="ARBA00022525"/>
    </source>
</evidence>
<keyword evidence="8" id="KW-0186">Copper</keyword>
<keyword evidence="19" id="KW-0378">Hydrolase</keyword>
<evidence type="ECO:0000256" key="13">
    <source>
        <dbReference type="ARBA" id="ARBA00044502"/>
    </source>
</evidence>
<accession>A0AAD4L530</accession>
<evidence type="ECO:0000256" key="15">
    <source>
        <dbReference type="ARBA" id="ARBA00047174"/>
    </source>
</evidence>
<evidence type="ECO:0000313" key="20">
    <source>
        <dbReference type="Proteomes" id="UP001201163"/>
    </source>
</evidence>
<evidence type="ECO:0000256" key="2">
    <source>
        <dbReference type="ARBA" id="ARBA00004613"/>
    </source>
</evidence>
<evidence type="ECO:0000256" key="7">
    <source>
        <dbReference type="ARBA" id="ARBA00023002"/>
    </source>
</evidence>
<keyword evidence="7" id="KW-0560">Oxidoreductase</keyword>
<evidence type="ECO:0000256" key="10">
    <source>
        <dbReference type="ARBA" id="ARBA00023157"/>
    </source>
</evidence>
<name>A0AAD4L530_9AGAM</name>
<dbReference type="GO" id="GO:0005576">
    <property type="term" value="C:extracellular region"/>
    <property type="evidence" value="ECO:0007669"/>
    <property type="project" value="UniProtKB-SubCell"/>
</dbReference>
<protein>
    <recommendedName>
        <fullName evidence="15">lytic cellulose monooxygenase (C4-dehydrogenating)</fullName>
        <ecNumber evidence="15">1.14.99.56</ecNumber>
    </recommendedName>
</protein>
<organism evidence="19 20">
    <name type="scientific">Lactarius akahatsu</name>
    <dbReference type="NCBI Taxonomy" id="416441"/>
    <lineage>
        <taxon>Eukaryota</taxon>
        <taxon>Fungi</taxon>
        <taxon>Dikarya</taxon>
        <taxon>Basidiomycota</taxon>
        <taxon>Agaricomycotina</taxon>
        <taxon>Agaricomycetes</taxon>
        <taxon>Russulales</taxon>
        <taxon>Russulaceae</taxon>
        <taxon>Lactarius</taxon>
    </lineage>
</organism>
<keyword evidence="12" id="KW-0624">Polysaccharide degradation</keyword>
<comment type="similarity">
    <text evidence="13">Belongs to the polysaccharide monooxygenase AA9 family.</text>
</comment>
<keyword evidence="10" id="KW-1015">Disulfide bond</keyword>
<evidence type="ECO:0000256" key="16">
    <source>
        <dbReference type="SAM" id="MobiDB-lite"/>
    </source>
</evidence>
<dbReference type="GO" id="GO:0016787">
    <property type="term" value="F:hydrolase activity"/>
    <property type="evidence" value="ECO:0007669"/>
    <property type="project" value="UniProtKB-KW"/>
</dbReference>
<dbReference type="GO" id="GO:0004497">
    <property type="term" value="F:monooxygenase activity"/>
    <property type="evidence" value="ECO:0007669"/>
    <property type="project" value="UniProtKB-KW"/>
</dbReference>
<dbReference type="InterPro" id="IPR005103">
    <property type="entry name" value="AA9_LPMO"/>
</dbReference>
<dbReference type="InterPro" id="IPR049892">
    <property type="entry name" value="AA9"/>
</dbReference>